<feature type="compositionally biased region" description="Polar residues" evidence="1">
    <location>
        <begin position="256"/>
        <end position="285"/>
    </location>
</feature>
<organism evidence="3 4">
    <name type="scientific">Candidatus Nitrosocosmicus franklandianus</name>
    <dbReference type="NCBI Taxonomy" id="1798806"/>
    <lineage>
        <taxon>Archaea</taxon>
        <taxon>Nitrososphaerota</taxon>
        <taxon>Nitrososphaeria</taxon>
        <taxon>Nitrososphaerales</taxon>
        <taxon>Nitrososphaeraceae</taxon>
        <taxon>Candidatus Nitrosocosmicus</taxon>
    </lineage>
</organism>
<accession>A0A484IAV7</accession>
<keyword evidence="4" id="KW-1185">Reference proteome</keyword>
<evidence type="ECO:0000256" key="1">
    <source>
        <dbReference type="SAM" id="MobiDB-lite"/>
    </source>
</evidence>
<protein>
    <submittedName>
        <fullName evidence="3">Uncharacterized protein</fullName>
    </submittedName>
</protein>
<evidence type="ECO:0000313" key="3">
    <source>
        <dbReference type="EMBL" id="VFJ14403.1"/>
    </source>
</evidence>
<reference evidence="3 4" key="1">
    <citation type="submission" date="2019-02" db="EMBL/GenBank/DDBJ databases">
        <authorList>
            <person name="Lehtovirta-Morley E L."/>
        </authorList>
    </citation>
    <scope>NUCLEOTIDE SEQUENCE [LARGE SCALE GENOMIC DNA]</scope>
    <source>
        <strain evidence="3">NFRAN1</strain>
    </source>
</reference>
<gene>
    <name evidence="3" type="ORF">NFRAN_2081</name>
</gene>
<feature type="transmembrane region" description="Helical" evidence="2">
    <location>
        <begin position="29"/>
        <end position="49"/>
    </location>
</feature>
<dbReference type="EMBL" id="LR216287">
    <property type="protein sequence ID" value="VFJ14403.1"/>
    <property type="molecule type" value="Genomic_DNA"/>
</dbReference>
<proteinExistence type="predicted"/>
<dbReference type="KEGG" id="nfn:NFRAN_2081"/>
<name>A0A484IAV7_9ARCH</name>
<evidence type="ECO:0000313" key="4">
    <source>
        <dbReference type="Proteomes" id="UP000294299"/>
    </source>
</evidence>
<keyword evidence="2" id="KW-0812">Transmembrane</keyword>
<keyword evidence="2" id="KW-0472">Membrane</keyword>
<feature type="region of interest" description="Disordered" evidence="1">
    <location>
        <begin position="249"/>
        <end position="285"/>
    </location>
</feature>
<keyword evidence="2" id="KW-1133">Transmembrane helix</keyword>
<sequence>MNKLYEQCEIDLFIKWIEQYSLHNNNYQLHYSVVLISILLSIYSSILYFEPILDNKVQILPSSSSSSLSSLSSAWKYSVYAQVSSHISNLDHVLNYNSTIIQQDNTSIVKASGHFANNQIQDNIVAWIQGGMWSLDIKDSENKNDNSSNMTAYFDANFTMIKPDGSLSHNHIINNFKSENVIFAGNDIVITGVADIHSDSAIEFNQVPITVHLMGKKVLGLMIDVNKTGGHFSGENEMFGTLISGMGLEGSDTDGDSNSNNLTNNETPLYTNSTSQPYSLNHSMH</sequence>
<evidence type="ECO:0000256" key="2">
    <source>
        <dbReference type="SAM" id="Phobius"/>
    </source>
</evidence>
<dbReference type="Proteomes" id="UP000294299">
    <property type="component" value="Chromosome NFRAN"/>
</dbReference>
<dbReference type="AlphaFoldDB" id="A0A484IAV7"/>